<dbReference type="PANTHER" id="PTHR28015">
    <property type="entry name" value="ATP SYNTHASE ASSEMBLY FACTOR FMC1, MITOCHONDRIAL"/>
    <property type="match status" value="1"/>
</dbReference>
<dbReference type="AlphaFoldDB" id="A0A6C1DSY0"/>
<protein>
    <submittedName>
        <fullName evidence="1">ATP synthase assembly factor fmc1 mitochondrial</fullName>
    </submittedName>
</protein>
<dbReference type="OrthoDB" id="15893at2759"/>
<dbReference type="GO" id="GO:0033615">
    <property type="term" value="P:mitochondrial proton-transporting ATP synthase complex assembly"/>
    <property type="evidence" value="ECO:0007669"/>
    <property type="project" value="InterPro"/>
</dbReference>
<proteinExistence type="predicted"/>
<gene>
    <name evidence="1" type="primary">FMC1_1</name>
    <name evidence="1" type="ORF">GRS66_002444</name>
</gene>
<dbReference type="PANTHER" id="PTHR28015:SF1">
    <property type="entry name" value="ATP SYNTHASE ASSEMBLY FACTOR FMC1, MITOCHONDRIAL"/>
    <property type="match status" value="1"/>
</dbReference>
<organism evidence="1 2">
    <name type="scientific">Saccharomyces pastorianus</name>
    <name type="common">Lager yeast</name>
    <name type="synonym">Saccharomyces cerevisiae x Saccharomyces eubayanus</name>
    <dbReference type="NCBI Taxonomy" id="27292"/>
    <lineage>
        <taxon>Eukaryota</taxon>
        <taxon>Fungi</taxon>
        <taxon>Dikarya</taxon>
        <taxon>Ascomycota</taxon>
        <taxon>Saccharomycotina</taxon>
        <taxon>Saccharomycetes</taxon>
        <taxon>Saccharomycetales</taxon>
        <taxon>Saccharomycetaceae</taxon>
        <taxon>Saccharomyces</taxon>
    </lineage>
</organism>
<dbReference type="Pfam" id="PF13233">
    <property type="entry name" value="Complex1_LYR_2"/>
    <property type="match status" value="1"/>
</dbReference>
<evidence type="ECO:0000313" key="1">
    <source>
        <dbReference type="EMBL" id="QID80138.1"/>
    </source>
</evidence>
<dbReference type="Proteomes" id="UP000501346">
    <property type="component" value="Chromosome ScIX"/>
</dbReference>
<dbReference type="EMBL" id="CP048990">
    <property type="protein sequence ID" value="QID80138.1"/>
    <property type="molecule type" value="Genomic_DNA"/>
</dbReference>
<keyword evidence="2" id="KW-1185">Reference proteome</keyword>
<dbReference type="GO" id="GO:0005759">
    <property type="term" value="C:mitochondrial matrix"/>
    <property type="evidence" value="ECO:0007669"/>
    <property type="project" value="TreeGrafter"/>
</dbReference>
<evidence type="ECO:0000313" key="2">
    <source>
        <dbReference type="Proteomes" id="UP000501346"/>
    </source>
</evidence>
<dbReference type="InterPro" id="IPR039196">
    <property type="entry name" value="Fmc1"/>
</dbReference>
<accession>A0A6C1DSY0</accession>
<reference evidence="1 2" key="1">
    <citation type="journal article" date="2019" name="BMC Genomics">
        <title>Chromosome level assembly and comparative genome analysis confirm lager-brewing yeasts originated from a single hybridization.</title>
        <authorList>
            <person name="Salazar A.N."/>
            <person name="Gorter de Vries A.R."/>
            <person name="van den Broek M."/>
            <person name="Brouwers N."/>
            <person name="de la Torre Cortes P."/>
            <person name="Kuijpers N.G.A."/>
            <person name="Daran J.G."/>
            <person name="Abeel T."/>
        </authorList>
    </citation>
    <scope>NUCLEOTIDE SEQUENCE [LARGE SCALE GENOMIC DNA]</scope>
    <source>
        <strain evidence="1 2">CBS 1483</strain>
    </source>
</reference>
<sequence>MDRPRTLRTYRGLIRAILKYERPSKIVNWGNLRKAMITKLEYAKKQNQRDSHENINKQLEKWKKLDPVSDRSLNLFIADSKSLRSILQNDIKWEKKVAQGQNVDEIFEHALDIIKFLDNQREYEELVDRYNPGNKLTQDEKVKRTANVVGLDVPT</sequence>
<name>A0A6C1DSY0_SACPS</name>